<gene>
    <name evidence="2" type="ORF">ACFO3D_13540</name>
</gene>
<evidence type="ECO:0000313" key="3">
    <source>
        <dbReference type="Proteomes" id="UP001595989"/>
    </source>
</evidence>
<dbReference type="Proteomes" id="UP001595989">
    <property type="component" value="Unassembled WGS sequence"/>
</dbReference>
<accession>A0ABV9DK65</accession>
<comment type="caution">
    <text evidence="2">The sequence shown here is derived from an EMBL/GenBank/DDBJ whole genome shotgun (WGS) entry which is preliminary data.</text>
</comment>
<feature type="compositionally biased region" description="Basic residues" evidence="1">
    <location>
        <begin position="25"/>
        <end position="35"/>
    </location>
</feature>
<dbReference type="RefSeq" id="WP_390296905.1">
    <property type="nucleotide sequence ID" value="NZ_JBHSFU010000007.1"/>
</dbReference>
<dbReference type="EMBL" id="JBHSFU010000007">
    <property type="protein sequence ID" value="MFC4559216.1"/>
    <property type="molecule type" value="Genomic_DNA"/>
</dbReference>
<feature type="compositionally biased region" description="Basic and acidic residues" evidence="1">
    <location>
        <begin position="36"/>
        <end position="54"/>
    </location>
</feature>
<keyword evidence="3" id="KW-1185">Reference proteome</keyword>
<evidence type="ECO:0000313" key="2">
    <source>
        <dbReference type="EMBL" id="MFC4559216.1"/>
    </source>
</evidence>
<protein>
    <submittedName>
        <fullName evidence="2">Uncharacterized protein</fullName>
    </submittedName>
</protein>
<evidence type="ECO:0000256" key="1">
    <source>
        <dbReference type="SAM" id="MobiDB-lite"/>
    </source>
</evidence>
<sequence>MLSNILWGLFLITLVAFMIYRDKGKKKRNPYPRHREKTEHEKEVEIAIEKEKSRRNGPPGIGGGGL</sequence>
<name>A0ABV9DK65_9BACI</name>
<organism evidence="2 3">
    <name type="scientific">Virgibacillus kekensis</name>
    <dbReference type="NCBI Taxonomy" id="202261"/>
    <lineage>
        <taxon>Bacteria</taxon>
        <taxon>Bacillati</taxon>
        <taxon>Bacillota</taxon>
        <taxon>Bacilli</taxon>
        <taxon>Bacillales</taxon>
        <taxon>Bacillaceae</taxon>
        <taxon>Virgibacillus</taxon>
    </lineage>
</organism>
<reference evidence="3" key="1">
    <citation type="journal article" date="2019" name="Int. J. Syst. Evol. Microbiol.">
        <title>The Global Catalogue of Microorganisms (GCM) 10K type strain sequencing project: providing services to taxonomists for standard genome sequencing and annotation.</title>
        <authorList>
            <consortium name="The Broad Institute Genomics Platform"/>
            <consortium name="The Broad Institute Genome Sequencing Center for Infectious Disease"/>
            <person name="Wu L."/>
            <person name="Ma J."/>
        </authorList>
    </citation>
    <scope>NUCLEOTIDE SEQUENCE [LARGE SCALE GENOMIC DNA]</scope>
    <source>
        <strain evidence="3">CGMCC 4.7426</strain>
    </source>
</reference>
<feature type="region of interest" description="Disordered" evidence="1">
    <location>
        <begin position="25"/>
        <end position="66"/>
    </location>
</feature>
<proteinExistence type="predicted"/>